<dbReference type="PANTHER" id="PTHR42686">
    <property type="entry name" value="GH17980P-RELATED"/>
    <property type="match status" value="1"/>
</dbReference>
<dbReference type="CDD" id="cd19090">
    <property type="entry name" value="AKR_AKR15A-like"/>
    <property type="match status" value="1"/>
</dbReference>
<evidence type="ECO:0000313" key="2">
    <source>
        <dbReference type="EMBL" id="MFD1721615.1"/>
    </source>
</evidence>
<evidence type="ECO:0000313" key="3">
    <source>
        <dbReference type="Proteomes" id="UP001597347"/>
    </source>
</evidence>
<evidence type="ECO:0000259" key="1">
    <source>
        <dbReference type="Pfam" id="PF00248"/>
    </source>
</evidence>
<dbReference type="Proteomes" id="UP001597347">
    <property type="component" value="Unassembled WGS sequence"/>
</dbReference>
<dbReference type="Pfam" id="PF00248">
    <property type="entry name" value="Aldo_ket_red"/>
    <property type="match status" value="1"/>
</dbReference>
<proteinExistence type="predicted"/>
<dbReference type="EMBL" id="JBHUEA010000011">
    <property type="protein sequence ID" value="MFD1721615.1"/>
    <property type="molecule type" value="Genomic_DNA"/>
</dbReference>
<sequence>MTPGLDPRPLGRTGIAVPSICVGTSPLASMAFLYGYEVPEERAVATVEAAFAGPLTFVDTSNGYGEHGEAEQRIGIAVRRAGGVPDGVVLATKADPAPGSEDFSGDRVRRSFEESLERLGVDRVPLLHLHDPERIAFEDGVAPGGPVEALVRLREEGLVDALGVAGGPVDLMQRYLDTGAFDVVLNHNRYTLLDRSAGPLFERAAAAGIGVLNAAPYGGGMLVKGPDVQSKYAYGERGDVFADAARAMARACDEAGVPLAAAALQFSMRSPSIHSTVVGMSSPERIEATVRLAQVPIPDGLWAELDALAPAGSVLPA</sequence>
<dbReference type="InterPro" id="IPR020471">
    <property type="entry name" value="AKR"/>
</dbReference>
<dbReference type="InterPro" id="IPR036812">
    <property type="entry name" value="NAD(P)_OxRdtase_dom_sf"/>
</dbReference>
<accession>A0ABW4LFR5</accession>
<gene>
    <name evidence="2" type="ORF">ACFSBI_08640</name>
</gene>
<organism evidence="2 3">
    <name type="scientific">Amnibacterium endophyticum</name>
    <dbReference type="NCBI Taxonomy" id="2109337"/>
    <lineage>
        <taxon>Bacteria</taxon>
        <taxon>Bacillati</taxon>
        <taxon>Actinomycetota</taxon>
        <taxon>Actinomycetes</taxon>
        <taxon>Micrococcales</taxon>
        <taxon>Microbacteriaceae</taxon>
        <taxon>Amnibacterium</taxon>
    </lineage>
</organism>
<dbReference type="SUPFAM" id="SSF51430">
    <property type="entry name" value="NAD(P)-linked oxidoreductase"/>
    <property type="match status" value="1"/>
</dbReference>
<dbReference type="InterPro" id="IPR023210">
    <property type="entry name" value="NADP_OxRdtase_dom"/>
</dbReference>
<dbReference type="Gene3D" id="3.20.20.100">
    <property type="entry name" value="NADP-dependent oxidoreductase domain"/>
    <property type="match status" value="1"/>
</dbReference>
<dbReference type="RefSeq" id="WP_377934010.1">
    <property type="nucleotide sequence ID" value="NZ_JBHUEA010000011.1"/>
</dbReference>
<reference evidence="3" key="1">
    <citation type="journal article" date="2019" name="Int. J. Syst. Evol. Microbiol.">
        <title>The Global Catalogue of Microorganisms (GCM) 10K type strain sequencing project: providing services to taxonomists for standard genome sequencing and annotation.</title>
        <authorList>
            <consortium name="The Broad Institute Genomics Platform"/>
            <consortium name="The Broad Institute Genome Sequencing Center for Infectious Disease"/>
            <person name="Wu L."/>
            <person name="Ma J."/>
        </authorList>
    </citation>
    <scope>NUCLEOTIDE SEQUENCE [LARGE SCALE GENOMIC DNA]</scope>
    <source>
        <strain evidence="3">CGMCC 1.12471</strain>
    </source>
</reference>
<name>A0ABW4LFR5_9MICO</name>
<keyword evidence="3" id="KW-1185">Reference proteome</keyword>
<dbReference type="PANTHER" id="PTHR42686:SF1">
    <property type="entry name" value="GH17980P-RELATED"/>
    <property type="match status" value="1"/>
</dbReference>
<protein>
    <submittedName>
        <fullName evidence="2">Aldo/keto reductase</fullName>
    </submittedName>
</protein>
<comment type="caution">
    <text evidence="2">The sequence shown here is derived from an EMBL/GenBank/DDBJ whole genome shotgun (WGS) entry which is preliminary data.</text>
</comment>
<feature type="domain" description="NADP-dependent oxidoreductase" evidence="1">
    <location>
        <begin position="20"/>
        <end position="308"/>
    </location>
</feature>